<evidence type="ECO:0000313" key="2">
    <source>
        <dbReference type="Proteomes" id="UP000053144"/>
    </source>
</evidence>
<dbReference type="Gramene" id="KOM26997">
    <property type="protein sequence ID" value="KOM26997"/>
    <property type="gene ID" value="LR48_Vigan349s001100"/>
</dbReference>
<organism evidence="1 2">
    <name type="scientific">Phaseolus angularis</name>
    <name type="common">Azuki bean</name>
    <name type="synonym">Vigna angularis</name>
    <dbReference type="NCBI Taxonomy" id="3914"/>
    <lineage>
        <taxon>Eukaryota</taxon>
        <taxon>Viridiplantae</taxon>
        <taxon>Streptophyta</taxon>
        <taxon>Embryophyta</taxon>
        <taxon>Tracheophyta</taxon>
        <taxon>Spermatophyta</taxon>
        <taxon>Magnoliopsida</taxon>
        <taxon>eudicotyledons</taxon>
        <taxon>Gunneridae</taxon>
        <taxon>Pentapetalae</taxon>
        <taxon>rosids</taxon>
        <taxon>fabids</taxon>
        <taxon>Fabales</taxon>
        <taxon>Fabaceae</taxon>
        <taxon>Papilionoideae</taxon>
        <taxon>50 kb inversion clade</taxon>
        <taxon>NPAAA clade</taxon>
        <taxon>indigoferoid/millettioid clade</taxon>
        <taxon>Phaseoleae</taxon>
        <taxon>Vigna</taxon>
    </lineage>
</organism>
<sequence>MDVAVLVSHGCTVTPSRPCQHPVLPASRELSLHQGGGFPISAAPLSSPCTSAGMVKLDRELPLDVSVCCIEERCHSVFASLLAFNVFLWTCWTSFYCWDREASPSPSWTCRACWTA</sequence>
<protein>
    <submittedName>
        <fullName evidence="1">Uncharacterized protein</fullName>
    </submittedName>
</protein>
<name>A0A0L9T8W7_PHAAN</name>
<evidence type="ECO:0000313" key="1">
    <source>
        <dbReference type="EMBL" id="KOM26997.1"/>
    </source>
</evidence>
<reference evidence="2" key="1">
    <citation type="journal article" date="2015" name="Proc. Natl. Acad. Sci. U.S.A.">
        <title>Genome sequencing of adzuki bean (Vigna angularis) provides insight into high starch and low fat accumulation and domestication.</title>
        <authorList>
            <person name="Yang K."/>
            <person name="Tian Z."/>
            <person name="Chen C."/>
            <person name="Luo L."/>
            <person name="Zhao B."/>
            <person name="Wang Z."/>
            <person name="Yu L."/>
            <person name="Li Y."/>
            <person name="Sun Y."/>
            <person name="Li W."/>
            <person name="Chen Y."/>
            <person name="Li Y."/>
            <person name="Zhang Y."/>
            <person name="Ai D."/>
            <person name="Zhao J."/>
            <person name="Shang C."/>
            <person name="Ma Y."/>
            <person name="Wu B."/>
            <person name="Wang M."/>
            <person name="Gao L."/>
            <person name="Sun D."/>
            <person name="Zhang P."/>
            <person name="Guo F."/>
            <person name="Wang W."/>
            <person name="Li Y."/>
            <person name="Wang J."/>
            <person name="Varshney R.K."/>
            <person name="Wang J."/>
            <person name="Ling H.Q."/>
            <person name="Wan P."/>
        </authorList>
    </citation>
    <scope>NUCLEOTIDE SEQUENCE</scope>
    <source>
        <strain evidence="2">cv. Jingnong 6</strain>
    </source>
</reference>
<dbReference type="EMBL" id="KQ258355">
    <property type="protein sequence ID" value="KOM26997.1"/>
    <property type="molecule type" value="Genomic_DNA"/>
</dbReference>
<dbReference type="Proteomes" id="UP000053144">
    <property type="component" value="Unassembled WGS sequence"/>
</dbReference>
<gene>
    <name evidence="1" type="ORF">LR48_Vigan349s001100</name>
</gene>
<dbReference type="AlphaFoldDB" id="A0A0L9T8W7"/>
<proteinExistence type="predicted"/>
<accession>A0A0L9T8W7</accession>